<sequence length="98" mass="11098">MHTQVASTSIAQYRRMDRDGVLTRVQKVIMESIAPYPRDYSLKELCMLTGLAINTVSGRVNELRTQKGELEFGPARRCSVTGKTVKPVRRINAQRSLF</sequence>
<comment type="caution">
    <text evidence="1">The sequence shown here is derived from an EMBL/GenBank/DDBJ whole genome shotgun (WGS) entry which is preliminary data.</text>
</comment>
<gene>
    <name evidence="1" type="ORF">MW7_007235</name>
</gene>
<evidence type="ECO:0000313" key="2">
    <source>
        <dbReference type="Proteomes" id="UP000004277"/>
    </source>
</evidence>
<evidence type="ECO:0000313" key="1">
    <source>
        <dbReference type="EMBL" id="TMS58512.1"/>
    </source>
</evidence>
<accession>A0ACD3SQJ1</accession>
<name>A0ACD3SQJ1_9BURK</name>
<dbReference type="EMBL" id="AKCV02000015">
    <property type="protein sequence ID" value="TMS58512.1"/>
    <property type="molecule type" value="Genomic_DNA"/>
</dbReference>
<keyword evidence="2" id="KW-1185">Reference proteome</keyword>
<protein>
    <submittedName>
        <fullName evidence="1">Uncharacterized protein</fullName>
    </submittedName>
</protein>
<reference evidence="1" key="1">
    <citation type="submission" date="2019-05" db="EMBL/GenBank/DDBJ databases">
        <title>Revised genome assembly of Burkholderiaceae (previously Ralstonia) sp. PBA.</title>
        <authorList>
            <person name="Gan H.M."/>
        </authorList>
    </citation>
    <scope>NUCLEOTIDE SEQUENCE</scope>
    <source>
        <strain evidence="1">PBA</strain>
    </source>
</reference>
<dbReference type="Proteomes" id="UP000004277">
    <property type="component" value="Unassembled WGS sequence"/>
</dbReference>
<proteinExistence type="predicted"/>
<organism evidence="1 2">
    <name type="scientific">Imbroritus primus</name>
    <dbReference type="NCBI Taxonomy" id="3058603"/>
    <lineage>
        <taxon>Bacteria</taxon>
        <taxon>Pseudomonadati</taxon>
        <taxon>Pseudomonadota</taxon>
        <taxon>Betaproteobacteria</taxon>
        <taxon>Burkholderiales</taxon>
        <taxon>Burkholderiaceae</taxon>
        <taxon>Imbroritus</taxon>
    </lineage>
</organism>